<comment type="caution">
    <text evidence="3">The sequence shown here is derived from an EMBL/GenBank/DDBJ whole genome shotgun (WGS) entry which is preliminary data.</text>
</comment>
<sequence length="85" mass="9792">MKSLLVFSVVLMGMVALTITQEVDQVDLDPENPFPNNPKDFVIDEAFFINPEEMNREFEPINTGSEDVEQYPPKQYDNPMLRGKK</sequence>
<dbReference type="AlphaFoldDB" id="A0A8S4RXZ9"/>
<protein>
    <submittedName>
        <fullName evidence="3">Jg9094 protein</fullName>
    </submittedName>
</protein>
<keyword evidence="2" id="KW-0732">Signal</keyword>
<dbReference type="OrthoDB" id="10405416at2759"/>
<organism evidence="3 4">
    <name type="scientific">Pararge aegeria aegeria</name>
    <dbReference type="NCBI Taxonomy" id="348720"/>
    <lineage>
        <taxon>Eukaryota</taxon>
        <taxon>Metazoa</taxon>
        <taxon>Ecdysozoa</taxon>
        <taxon>Arthropoda</taxon>
        <taxon>Hexapoda</taxon>
        <taxon>Insecta</taxon>
        <taxon>Pterygota</taxon>
        <taxon>Neoptera</taxon>
        <taxon>Endopterygota</taxon>
        <taxon>Lepidoptera</taxon>
        <taxon>Glossata</taxon>
        <taxon>Ditrysia</taxon>
        <taxon>Papilionoidea</taxon>
        <taxon>Nymphalidae</taxon>
        <taxon>Satyrinae</taxon>
        <taxon>Satyrini</taxon>
        <taxon>Parargina</taxon>
        <taxon>Pararge</taxon>
    </lineage>
</organism>
<feature type="region of interest" description="Disordered" evidence="1">
    <location>
        <begin position="61"/>
        <end position="85"/>
    </location>
</feature>
<evidence type="ECO:0000313" key="3">
    <source>
        <dbReference type="EMBL" id="CAH2241978.1"/>
    </source>
</evidence>
<reference evidence="3" key="1">
    <citation type="submission" date="2022-03" db="EMBL/GenBank/DDBJ databases">
        <authorList>
            <person name="Lindestad O."/>
        </authorList>
    </citation>
    <scope>NUCLEOTIDE SEQUENCE</scope>
</reference>
<feature type="signal peptide" evidence="2">
    <location>
        <begin position="1"/>
        <end position="20"/>
    </location>
</feature>
<evidence type="ECO:0000256" key="2">
    <source>
        <dbReference type="SAM" id="SignalP"/>
    </source>
</evidence>
<evidence type="ECO:0000313" key="4">
    <source>
        <dbReference type="Proteomes" id="UP000838756"/>
    </source>
</evidence>
<proteinExistence type="predicted"/>
<feature type="chain" id="PRO_5035861444" evidence="2">
    <location>
        <begin position="21"/>
        <end position="85"/>
    </location>
</feature>
<evidence type="ECO:0000256" key="1">
    <source>
        <dbReference type="SAM" id="MobiDB-lite"/>
    </source>
</evidence>
<name>A0A8S4RXZ9_9NEOP</name>
<gene>
    <name evidence="3" type="primary">jg9094</name>
    <name evidence="3" type="ORF">PAEG_LOCUS18356</name>
</gene>
<keyword evidence="4" id="KW-1185">Reference proteome</keyword>
<dbReference type="Proteomes" id="UP000838756">
    <property type="component" value="Unassembled WGS sequence"/>
</dbReference>
<accession>A0A8S4RXZ9</accession>
<dbReference type="EMBL" id="CAKXAJ010025603">
    <property type="protein sequence ID" value="CAH2241978.1"/>
    <property type="molecule type" value="Genomic_DNA"/>
</dbReference>